<protein>
    <submittedName>
        <fullName evidence="7">Tyrosine-type recombinase/integrase</fullName>
    </submittedName>
</protein>
<accession>A0ABD5Q8C4</accession>
<dbReference type="AlphaFoldDB" id="A0ABD5Q8C4"/>
<keyword evidence="1" id="KW-0229">DNA integration</keyword>
<dbReference type="SUPFAM" id="SSF56349">
    <property type="entry name" value="DNA breaking-rejoining enzymes"/>
    <property type="match status" value="1"/>
</dbReference>
<sequence length="378" mass="42587">MDNRKDSSSARRTNFDDALGDYVRSKAVADPEGTGSGNYVSNAESVVRRWADWLDREENVESLDAVEPIHLRRYARHLKTKVRQDEYAASTAQTYYAYVRAFLTWCARDQLLESNPAEDEIALEELPDDPGTRETQQFWSPDDRRQLESYVRQRALEAIESGDDTQKRKRLRQHALVALLAHTGVRGAEVFSHPKDDRRNGATWADVDWENGALRVLGKSQEYEYAPLPDVAQKPLRRWKDELDPPTTEFPLFPTEHAPSKYSAVRSQVTDIDLEAADIDAVVRENEVALPAISTEGARSVMKRLCDEADLDVDGEYLKPHGARRGLGDELYRSNPTDAQAALRHSSISVTNESYSHIEAGEIGDVIDSTRERGENGG</sequence>
<feature type="domain" description="Tyr recombinase" evidence="5">
    <location>
        <begin position="146"/>
        <end position="368"/>
    </location>
</feature>
<evidence type="ECO:0000256" key="1">
    <source>
        <dbReference type="ARBA" id="ARBA00022908"/>
    </source>
</evidence>
<dbReference type="PANTHER" id="PTHR30349:SF41">
    <property type="entry name" value="INTEGRASE_RECOMBINASE PROTEIN MJ0367-RELATED"/>
    <property type="match status" value="1"/>
</dbReference>
<feature type="domain" description="Core-binding (CB)" evidence="6">
    <location>
        <begin position="13"/>
        <end position="107"/>
    </location>
</feature>
<dbReference type="InterPro" id="IPR002104">
    <property type="entry name" value="Integrase_catalytic"/>
</dbReference>
<evidence type="ECO:0000259" key="5">
    <source>
        <dbReference type="PROSITE" id="PS51898"/>
    </source>
</evidence>
<evidence type="ECO:0000259" key="6">
    <source>
        <dbReference type="PROSITE" id="PS51900"/>
    </source>
</evidence>
<dbReference type="PROSITE" id="PS51898">
    <property type="entry name" value="TYR_RECOMBINASE"/>
    <property type="match status" value="1"/>
</dbReference>
<organism evidence="7 8">
    <name type="scientific">Halorussus aquaticus</name>
    <dbReference type="NCBI Taxonomy" id="2953748"/>
    <lineage>
        <taxon>Archaea</taxon>
        <taxon>Methanobacteriati</taxon>
        <taxon>Methanobacteriota</taxon>
        <taxon>Stenosarchaea group</taxon>
        <taxon>Halobacteria</taxon>
        <taxon>Halobacteriales</taxon>
        <taxon>Haladaptataceae</taxon>
        <taxon>Halorussus</taxon>
    </lineage>
</organism>
<dbReference type="InterPro" id="IPR011010">
    <property type="entry name" value="DNA_brk_join_enz"/>
</dbReference>
<keyword evidence="8" id="KW-1185">Reference proteome</keyword>
<dbReference type="GO" id="GO:0015074">
    <property type="term" value="P:DNA integration"/>
    <property type="evidence" value="ECO:0007669"/>
    <property type="project" value="UniProtKB-KW"/>
</dbReference>
<gene>
    <name evidence="7" type="ORF">ACFO9K_22070</name>
</gene>
<dbReference type="EMBL" id="JBHSHT010000004">
    <property type="protein sequence ID" value="MFC4826942.1"/>
    <property type="molecule type" value="Genomic_DNA"/>
</dbReference>
<dbReference type="CDD" id="cd00397">
    <property type="entry name" value="DNA_BRE_C"/>
    <property type="match status" value="1"/>
</dbReference>
<dbReference type="GO" id="GO:0006310">
    <property type="term" value="P:DNA recombination"/>
    <property type="evidence" value="ECO:0007669"/>
    <property type="project" value="UniProtKB-KW"/>
</dbReference>
<name>A0ABD5Q8C4_9EURY</name>
<evidence type="ECO:0000256" key="2">
    <source>
        <dbReference type="ARBA" id="ARBA00023125"/>
    </source>
</evidence>
<keyword evidence="2 4" id="KW-0238">DNA-binding</keyword>
<evidence type="ECO:0000256" key="4">
    <source>
        <dbReference type="PROSITE-ProRule" id="PRU01248"/>
    </source>
</evidence>
<comment type="caution">
    <text evidence="7">The sequence shown here is derived from an EMBL/GenBank/DDBJ whole genome shotgun (WGS) entry which is preliminary data.</text>
</comment>
<dbReference type="PROSITE" id="PS51900">
    <property type="entry name" value="CB"/>
    <property type="match status" value="1"/>
</dbReference>
<dbReference type="InterPro" id="IPR013762">
    <property type="entry name" value="Integrase-like_cat_sf"/>
</dbReference>
<dbReference type="GeneID" id="73047505"/>
<dbReference type="GO" id="GO:0003677">
    <property type="term" value="F:DNA binding"/>
    <property type="evidence" value="ECO:0007669"/>
    <property type="project" value="UniProtKB-UniRule"/>
</dbReference>
<dbReference type="Gene3D" id="1.10.150.130">
    <property type="match status" value="1"/>
</dbReference>
<dbReference type="PANTHER" id="PTHR30349">
    <property type="entry name" value="PHAGE INTEGRASE-RELATED"/>
    <property type="match status" value="1"/>
</dbReference>
<dbReference type="Gene3D" id="1.10.443.10">
    <property type="entry name" value="Intergrase catalytic core"/>
    <property type="match status" value="1"/>
</dbReference>
<evidence type="ECO:0000256" key="3">
    <source>
        <dbReference type="ARBA" id="ARBA00023172"/>
    </source>
</evidence>
<evidence type="ECO:0000313" key="7">
    <source>
        <dbReference type="EMBL" id="MFC4826942.1"/>
    </source>
</evidence>
<dbReference type="InterPro" id="IPR050090">
    <property type="entry name" value="Tyrosine_recombinase_XerCD"/>
</dbReference>
<keyword evidence="3" id="KW-0233">DNA recombination</keyword>
<proteinExistence type="predicted"/>
<dbReference type="RefSeq" id="WP_254270718.1">
    <property type="nucleotide sequence ID" value="NZ_CP100402.1"/>
</dbReference>
<reference evidence="7 8" key="1">
    <citation type="journal article" date="2019" name="Int. J. Syst. Evol. Microbiol.">
        <title>The Global Catalogue of Microorganisms (GCM) 10K type strain sequencing project: providing services to taxonomists for standard genome sequencing and annotation.</title>
        <authorList>
            <consortium name="The Broad Institute Genomics Platform"/>
            <consortium name="The Broad Institute Genome Sequencing Center for Infectious Disease"/>
            <person name="Wu L."/>
            <person name="Ma J."/>
        </authorList>
    </citation>
    <scope>NUCLEOTIDE SEQUENCE [LARGE SCALE GENOMIC DNA]</scope>
    <source>
        <strain evidence="7 8">XZYJ18</strain>
    </source>
</reference>
<dbReference type="Proteomes" id="UP001595945">
    <property type="component" value="Unassembled WGS sequence"/>
</dbReference>
<dbReference type="InterPro" id="IPR010998">
    <property type="entry name" value="Integrase_recombinase_N"/>
</dbReference>
<evidence type="ECO:0000313" key="8">
    <source>
        <dbReference type="Proteomes" id="UP001595945"/>
    </source>
</evidence>
<dbReference type="Pfam" id="PF00589">
    <property type="entry name" value="Phage_integrase"/>
    <property type="match status" value="1"/>
</dbReference>
<dbReference type="InterPro" id="IPR044068">
    <property type="entry name" value="CB"/>
</dbReference>